<gene>
    <name evidence="2" type="ORF">GCM10010334_29210</name>
</gene>
<evidence type="ECO:0000256" key="1">
    <source>
        <dbReference type="SAM" id="Phobius"/>
    </source>
</evidence>
<sequence length="316" mass="34895">MTVPARRIERFVTWVMKNVDVVVAAGIALTIGLLDIFGDVLTDDVVSGATLLVLGALAIGSIVERVRQPTSIQEALAGTRQALEDQAMVRSLLGSEVASALRDARRDTHLWYFKGGTGTYLRAVTLPKCVESAKNQRSQLNIKIDIVNPADDRACAAYSRFRQMFAGERAAATAALWTRDRVKKEAYATVLAAACYRQQLATLEIAVHLSSVVSTLRFDLSETCLVITQDDPSRTNLLIRKGQPLYDYYVTELHQSREQATELDLRRAPHLAPEPTVDEVRALFDALGIGLPRSFTESDVGEIIVKALHAEDPYRR</sequence>
<evidence type="ECO:0000313" key="2">
    <source>
        <dbReference type="EMBL" id="GHC92825.1"/>
    </source>
</evidence>
<dbReference type="EMBL" id="BMVC01000005">
    <property type="protein sequence ID" value="GHC92825.1"/>
    <property type="molecule type" value="Genomic_DNA"/>
</dbReference>
<dbReference type="Proteomes" id="UP000638353">
    <property type="component" value="Unassembled WGS sequence"/>
</dbReference>
<evidence type="ECO:0000313" key="3">
    <source>
        <dbReference type="Proteomes" id="UP000638353"/>
    </source>
</evidence>
<feature type="transmembrane region" description="Helical" evidence="1">
    <location>
        <begin position="12"/>
        <end position="33"/>
    </location>
</feature>
<protein>
    <submittedName>
        <fullName evidence="2">Uncharacterized protein</fullName>
    </submittedName>
</protein>
<feature type="transmembrane region" description="Helical" evidence="1">
    <location>
        <begin position="45"/>
        <end position="63"/>
    </location>
</feature>
<dbReference type="RefSeq" id="WP_189821656.1">
    <property type="nucleotide sequence ID" value="NZ_BMVC01000005.1"/>
</dbReference>
<reference evidence="2" key="1">
    <citation type="journal article" date="2014" name="Int. J. Syst. Evol. Microbiol.">
        <title>Complete genome sequence of Corynebacterium casei LMG S-19264T (=DSM 44701T), isolated from a smear-ripened cheese.</title>
        <authorList>
            <consortium name="US DOE Joint Genome Institute (JGI-PGF)"/>
            <person name="Walter F."/>
            <person name="Albersmeier A."/>
            <person name="Kalinowski J."/>
            <person name="Ruckert C."/>
        </authorList>
    </citation>
    <scope>NUCLEOTIDE SEQUENCE</scope>
    <source>
        <strain evidence="2">JCM 4637</strain>
    </source>
</reference>
<keyword evidence="1" id="KW-0472">Membrane</keyword>
<dbReference type="AlphaFoldDB" id="A0A918WXE0"/>
<name>A0A918WXE0_9ACTN</name>
<keyword evidence="1" id="KW-1133">Transmembrane helix</keyword>
<organism evidence="2 3">
    <name type="scientific">Streptomyces finlayi</name>
    <dbReference type="NCBI Taxonomy" id="67296"/>
    <lineage>
        <taxon>Bacteria</taxon>
        <taxon>Bacillati</taxon>
        <taxon>Actinomycetota</taxon>
        <taxon>Actinomycetes</taxon>
        <taxon>Kitasatosporales</taxon>
        <taxon>Streptomycetaceae</taxon>
        <taxon>Streptomyces</taxon>
    </lineage>
</organism>
<comment type="caution">
    <text evidence="2">The sequence shown here is derived from an EMBL/GenBank/DDBJ whole genome shotgun (WGS) entry which is preliminary data.</text>
</comment>
<accession>A0A918WXE0</accession>
<keyword evidence="1" id="KW-0812">Transmembrane</keyword>
<proteinExistence type="predicted"/>
<reference evidence="2" key="2">
    <citation type="submission" date="2020-09" db="EMBL/GenBank/DDBJ databases">
        <authorList>
            <person name="Sun Q."/>
            <person name="Ohkuma M."/>
        </authorList>
    </citation>
    <scope>NUCLEOTIDE SEQUENCE</scope>
    <source>
        <strain evidence="2">JCM 4637</strain>
    </source>
</reference>